<gene>
    <name evidence="8" type="ORF">FD25_GL001146</name>
</gene>
<dbReference type="PANTHER" id="PTHR43827:SF3">
    <property type="entry name" value="NADP-DEPENDENT OXIDOREDUCTASE DOMAIN-CONTAINING PROTEIN"/>
    <property type="match status" value="1"/>
</dbReference>
<dbReference type="InterPro" id="IPR036812">
    <property type="entry name" value="NAD(P)_OxRdtase_dom_sf"/>
</dbReference>
<keyword evidence="9" id="KW-1185">Reference proteome</keyword>
<accession>A0A0R1LDI8</accession>
<dbReference type="STRING" id="1423715.FD25_GL001146"/>
<dbReference type="PROSITE" id="PS00063">
    <property type="entry name" value="ALDOKETO_REDUCTASE_3"/>
    <property type="match status" value="1"/>
</dbReference>
<dbReference type="AlphaFoldDB" id="A0A0R1LDI8"/>
<dbReference type="PIRSF" id="PIRSF000097">
    <property type="entry name" value="AKR"/>
    <property type="match status" value="1"/>
</dbReference>
<evidence type="ECO:0000256" key="6">
    <source>
        <dbReference type="PIRSR" id="PIRSR000097-3"/>
    </source>
</evidence>
<dbReference type="EMBL" id="AZDV01000028">
    <property type="protein sequence ID" value="KRK93819.1"/>
    <property type="molecule type" value="Genomic_DNA"/>
</dbReference>
<evidence type="ECO:0000259" key="7">
    <source>
        <dbReference type="Pfam" id="PF00248"/>
    </source>
</evidence>
<proteinExistence type="inferred from homology"/>
<evidence type="ECO:0000256" key="5">
    <source>
        <dbReference type="PIRSR" id="PIRSR000097-2"/>
    </source>
</evidence>
<dbReference type="PANTHER" id="PTHR43827">
    <property type="entry name" value="2,5-DIKETO-D-GLUCONIC ACID REDUCTASE"/>
    <property type="match status" value="1"/>
</dbReference>
<evidence type="ECO:0000313" key="9">
    <source>
        <dbReference type="Proteomes" id="UP000051955"/>
    </source>
</evidence>
<evidence type="ECO:0000256" key="3">
    <source>
        <dbReference type="ARBA" id="ARBA00023002"/>
    </source>
</evidence>
<comment type="caution">
    <text evidence="8">The sequence shown here is derived from an EMBL/GenBank/DDBJ whole genome shotgun (WGS) entry which is preliminary data.</text>
</comment>
<keyword evidence="2" id="KW-0521">NADP</keyword>
<feature type="binding site" evidence="5">
    <location>
        <position position="117"/>
    </location>
    <ligand>
        <name>substrate</name>
    </ligand>
</feature>
<dbReference type="Gene3D" id="3.20.20.100">
    <property type="entry name" value="NADP-dependent oxidoreductase domain"/>
    <property type="match status" value="1"/>
</dbReference>
<dbReference type="Pfam" id="PF00248">
    <property type="entry name" value="Aldo_ket_red"/>
    <property type="match status" value="1"/>
</dbReference>
<comment type="similarity">
    <text evidence="1">Belongs to the aldo/keto reductase family.</text>
</comment>
<sequence>MMTSSVLDQRLTLNNGYTMPRLGLGVWKTSNTDAAHSVSQAIQHGYRMIDTAKQYGNEPGVGAGIQDGLLQAGLNRKDLFVTTKVLNGDQGYDSTLRAFEASLKQLRLHYVDLYLIHWPVDGKFIDTWRALEELYRNGQVHAIGISNFDSERLTELLDKTAITPMINQMEFNPLNQEKDLRQLMQLAGIQLEAWSPLGGGAALSNPTITKLAAKYQRSAAQIILRWDYQHNIITIPKSTHVERIVANSQINDFTLSDDDVAAIDALDQGKRGLWYDDFAWHNPTNPKALTGDVQAWDDTAKFLQK</sequence>
<dbReference type="Proteomes" id="UP000051955">
    <property type="component" value="Unassembled WGS sequence"/>
</dbReference>
<feature type="site" description="Lowers pKa of active site Tyr" evidence="6">
    <location>
        <position position="84"/>
    </location>
</feature>
<keyword evidence="3" id="KW-0560">Oxidoreductase</keyword>
<dbReference type="GO" id="GO:0016616">
    <property type="term" value="F:oxidoreductase activity, acting on the CH-OH group of donors, NAD or NADP as acceptor"/>
    <property type="evidence" value="ECO:0007669"/>
    <property type="project" value="UniProtKB-ARBA"/>
</dbReference>
<evidence type="ECO:0000256" key="4">
    <source>
        <dbReference type="PIRSR" id="PIRSR000097-1"/>
    </source>
</evidence>
<evidence type="ECO:0000313" key="8">
    <source>
        <dbReference type="EMBL" id="KRK93819.1"/>
    </source>
</evidence>
<organism evidence="8 9">
    <name type="scientific">Levilactobacillus acidifarinae DSM 19394 = JCM 15949</name>
    <dbReference type="NCBI Taxonomy" id="1423715"/>
    <lineage>
        <taxon>Bacteria</taxon>
        <taxon>Bacillati</taxon>
        <taxon>Bacillota</taxon>
        <taxon>Bacilli</taxon>
        <taxon>Lactobacillales</taxon>
        <taxon>Lactobacillaceae</taxon>
        <taxon>Levilactobacillus</taxon>
    </lineage>
</organism>
<evidence type="ECO:0000256" key="2">
    <source>
        <dbReference type="ARBA" id="ARBA00022857"/>
    </source>
</evidence>
<evidence type="ECO:0000256" key="1">
    <source>
        <dbReference type="ARBA" id="ARBA00007905"/>
    </source>
</evidence>
<dbReference type="InterPro" id="IPR018170">
    <property type="entry name" value="Aldo/ket_reductase_CS"/>
</dbReference>
<dbReference type="SUPFAM" id="SSF51430">
    <property type="entry name" value="NAD(P)-linked oxidoreductase"/>
    <property type="match status" value="1"/>
</dbReference>
<protein>
    <submittedName>
        <fullName evidence="8">Aldo-keto reductase</fullName>
    </submittedName>
</protein>
<dbReference type="PRINTS" id="PR00069">
    <property type="entry name" value="ALDKETRDTASE"/>
</dbReference>
<feature type="domain" description="NADP-dependent oxidoreductase" evidence="7">
    <location>
        <begin position="22"/>
        <end position="267"/>
    </location>
</feature>
<feature type="active site" description="Proton donor" evidence="4">
    <location>
        <position position="55"/>
    </location>
</feature>
<dbReference type="FunFam" id="3.20.20.100:FF:000015">
    <property type="entry name" value="Oxidoreductase, aldo/keto reductase family"/>
    <property type="match status" value="1"/>
</dbReference>
<dbReference type="InterPro" id="IPR023210">
    <property type="entry name" value="NADP_OxRdtase_dom"/>
</dbReference>
<reference evidence="8 9" key="1">
    <citation type="journal article" date="2015" name="Genome Announc.">
        <title>Expanding the biotechnology potential of lactobacilli through comparative genomics of 213 strains and associated genera.</title>
        <authorList>
            <person name="Sun Z."/>
            <person name="Harris H.M."/>
            <person name="McCann A."/>
            <person name="Guo C."/>
            <person name="Argimon S."/>
            <person name="Zhang W."/>
            <person name="Yang X."/>
            <person name="Jeffery I.B."/>
            <person name="Cooney J.C."/>
            <person name="Kagawa T.F."/>
            <person name="Liu W."/>
            <person name="Song Y."/>
            <person name="Salvetti E."/>
            <person name="Wrobel A."/>
            <person name="Rasinkangas P."/>
            <person name="Parkhill J."/>
            <person name="Rea M.C."/>
            <person name="O'Sullivan O."/>
            <person name="Ritari J."/>
            <person name="Douillard F.P."/>
            <person name="Paul Ross R."/>
            <person name="Yang R."/>
            <person name="Briner A.E."/>
            <person name="Felis G.E."/>
            <person name="de Vos W.M."/>
            <person name="Barrangou R."/>
            <person name="Klaenhammer T.R."/>
            <person name="Caufield P.W."/>
            <person name="Cui Y."/>
            <person name="Zhang H."/>
            <person name="O'Toole P.W."/>
        </authorList>
    </citation>
    <scope>NUCLEOTIDE SEQUENCE [LARGE SCALE GENOMIC DNA]</scope>
    <source>
        <strain evidence="8 9">DSM 19394</strain>
    </source>
</reference>
<dbReference type="PATRIC" id="fig|1423715.3.peg.1176"/>
<name>A0A0R1LDI8_9LACO</name>
<dbReference type="InterPro" id="IPR020471">
    <property type="entry name" value="AKR"/>
</dbReference>